<dbReference type="AlphaFoldDB" id="A0A1H6KMN8"/>
<evidence type="ECO:0000259" key="5">
    <source>
        <dbReference type="Pfam" id="PF03819"/>
    </source>
</evidence>
<proteinExistence type="inferred from homology"/>
<dbReference type="EMBL" id="LT629973">
    <property type="protein sequence ID" value="SEH74090.1"/>
    <property type="molecule type" value="Genomic_DNA"/>
</dbReference>
<evidence type="ECO:0000256" key="1">
    <source>
        <dbReference type="ARBA" id="ARBA00052141"/>
    </source>
</evidence>
<dbReference type="NCBIfam" id="TIGR00444">
    <property type="entry name" value="mazG"/>
    <property type="match status" value="1"/>
</dbReference>
<organism evidence="6 7">
    <name type="scientific">Akkermansia glycaniphila</name>
    <dbReference type="NCBI Taxonomy" id="1679444"/>
    <lineage>
        <taxon>Bacteria</taxon>
        <taxon>Pseudomonadati</taxon>
        <taxon>Verrucomicrobiota</taxon>
        <taxon>Verrucomicrobiia</taxon>
        <taxon>Verrucomicrobiales</taxon>
        <taxon>Akkermansiaceae</taxon>
        <taxon>Akkermansia</taxon>
    </lineage>
</organism>
<evidence type="ECO:0000256" key="3">
    <source>
        <dbReference type="ARBA" id="ARBA00066372"/>
    </source>
</evidence>
<sequence>MNDHEMTTCTEPSRQIERARAIMHRLRTPGGCPWDAEQTHQSLIPNMIEESYELVDAIQRSDWNHMREELGDVLMQVLFHTEIAGEHAGYGLDEVAAELCEKLIRRHPHVFEQVHDMEADAVLMQWDRIKRKEKSIEDKPYLHGTGKGLPALMRAAKLQKKASKVGFDWDNVPDVAAKIHEELGECEETFSLPDEDPRVEEELGDLLFSVVNLCRKRRIDPEVALAQANMKFERRFAAMETSLKQAGHTLAEASLDTMETAWQQAKQSE</sequence>
<keyword evidence="6" id="KW-0378">Hydrolase</keyword>
<dbReference type="GO" id="GO:0046047">
    <property type="term" value="P:TTP catabolic process"/>
    <property type="evidence" value="ECO:0007669"/>
    <property type="project" value="TreeGrafter"/>
</dbReference>
<dbReference type="PANTHER" id="PTHR30522:SF0">
    <property type="entry name" value="NUCLEOSIDE TRIPHOSPHATE PYROPHOSPHOHYDROLASE"/>
    <property type="match status" value="1"/>
</dbReference>
<feature type="domain" description="NTP pyrophosphohydrolase MazG-like" evidence="5">
    <location>
        <begin position="177"/>
        <end position="235"/>
    </location>
</feature>
<dbReference type="GO" id="GO:0046081">
    <property type="term" value="P:dUTP catabolic process"/>
    <property type="evidence" value="ECO:0007669"/>
    <property type="project" value="TreeGrafter"/>
</dbReference>
<dbReference type="PANTHER" id="PTHR30522">
    <property type="entry name" value="NUCLEOSIDE TRIPHOSPHATE PYROPHOSPHOHYDROLASE"/>
    <property type="match status" value="1"/>
</dbReference>
<dbReference type="GO" id="GO:0006203">
    <property type="term" value="P:dGTP catabolic process"/>
    <property type="evidence" value="ECO:0007669"/>
    <property type="project" value="TreeGrafter"/>
</dbReference>
<dbReference type="GO" id="GO:0046061">
    <property type="term" value="P:dATP catabolic process"/>
    <property type="evidence" value="ECO:0007669"/>
    <property type="project" value="TreeGrafter"/>
</dbReference>
<accession>A0A1H6KMN8</accession>
<dbReference type="GO" id="GO:0046076">
    <property type="term" value="P:dTTP catabolic process"/>
    <property type="evidence" value="ECO:0007669"/>
    <property type="project" value="TreeGrafter"/>
</dbReference>
<gene>
    <name evidence="6" type="ORF">PYTT_0370</name>
</gene>
<dbReference type="Gene3D" id="1.10.287.1080">
    <property type="entry name" value="MazG-like"/>
    <property type="match status" value="2"/>
</dbReference>
<dbReference type="GO" id="GO:0047693">
    <property type="term" value="F:ATP diphosphatase activity"/>
    <property type="evidence" value="ECO:0007669"/>
    <property type="project" value="UniProtKB-EC"/>
</dbReference>
<dbReference type="FunFam" id="1.10.287.1080:FF:000001">
    <property type="entry name" value="Nucleoside triphosphate pyrophosphohydrolase"/>
    <property type="match status" value="1"/>
</dbReference>
<dbReference type="KEGG" id="agl:PYTT_0370"/>
<name>A0A1H6KMN8_9BACT</name>
<dbReference type="CDD" id="cd11528">
    <property type="entry name" value="NTP-PPase_MazG_Nterm"/>
    <property type="match status" value="1"/>
</dbReference>
<dbReference type="InterPro" id="IPR048015">
    <property type="entry name" value="NTP-PPase_MazG-like_N"/>
</dbReference>
<dbReference type="Proteomes" id="UP000176204">
    <property type="component" value="Chromosome I"/>
</dbReference>
<dbReference type="GO" id="GO:0046052">
    <property type="term" value="P:UTP catabolic process"/>
    <property type="evidence" value="ECO:0007669"/>
    <property type="project" value="TreeGrafter"/>
</dbReference>
<dbReference type="CDD" id="cd11529">
    <property type="entry name" value="NTP-PPase_MazG_Cterm"/>
    <property type="match status" value="1"/>
</dbReference>
<keyword evidence="7" id="KW-1185">Reference proteome</keyword>
<comment type="catalytic activity">
    <reaction evidence="1">
        <text>ATP + H2O = AMP + diphosphate + H(+)</text>
        <dbReference type="Rhea" id="RHEA:14245"/>
        <dbReference type="ChEBI" id="CHEBI:15377"/>
        <dbReference type="ChEBI" id="CHEBI:15378"/>
        <dbReference type="ChEBI" id="CHEBI:30616"/>
        <dbReference type="ChEBI" id="CHEBI:33019"/>
        <dbReference type="ChEBI" id="CHEBI:456215"/>
        <dbReference type="EC" id="3.6.1.8"/>
    </reaction>
</comment>
<dbReference type="STRING" id="1679444.PYTT_0370"/>
<dbReference type="InterPro" id="IPR048011">
    <property type="entry name" value="NTP-PPase_MazG-like_C"/>
</dbReference>
<comment type="similarity">
    <text evidence="2">Belongs to the nucleoside triphosphate pyrophosphohydrolase family.</text>
</comment>
<dbReference type="InterPro" id="IPR004518">
    <property type="entry name" value="MazG-like_dom"/>
</dbReference>
<dbReference type="SUPFAM" id="SSF101386">
    <property type="entry name" value="all-alpha NTP pyrophosphatases"/>
    <property type="match status" value="2"/>
</dbReference>
<dbReference type="GO" id="GO:0006950">
    <property type="term" value="P:response to stress"/>
    <property type="evidence" value="ECO:0007669"/>
    <property type="project" value="UniProtKB-ARBA"/>
</dbReference>
<evidence type="ECO:0000256" key="2">
    <source>
        <dbReference type="ARBA" id="ARBA00061115"/>
    </source>
</evidence>
<evidence type="ECO:0000256" key="4">
    <source>
        <dbReference type="ARBA" id="ARBA00074799"/>
    </source>
</evidence>
<dbReference type="NCBIfam" id="NF007113">
    <property type="entry name" value="PRK09562.1"/>
    <property type="match status" value="1"/>
</dbReference>
<evidence type="ECO:0000313" key="6">
    <source>
        <dbReference type="EMBL" id="SEH74090.1"/>
    </source>
</evidence>
<reference evidence="7" key="1">
    <citation type="submission" date="2016-09" db="EMBL/GenBank/DDBJ databases">
        <authorList>
            <person name="Koehorst J."/>
        </authorList>
    </citation>
    <scope>NUCLEOTIDE SEQUENCE [LARGE SCALE GENOMIC DNA]</scope>
</reference>
<feature type="domain" description="NTP pyrophosphohydrolase MazG-like" evidence="5">
    <location>
        <begin position="38"/>
        <end position="111"/>
    </location>
</feature>
<dbReference type="OrthoDB" id="9808939at2"/>
<dbReference type="InterPro" id="IPR011551">
    <property type="entry name" value="NTP_PyrPHydrolase_MazG"/>
</dbReference>
<dbReference type="EC" id="3.6.1.8" evidence="3"/>
<protein>
    <recommendedName>
        <fullName evidence="4">Nucleoside triphosphate pyrophosphohydrolase</fullName>
        <ecNumber evidence="3">3.6.1.8</ecNumber>
    </recommendedName>
</protein>
<evidence type="ECO:0000313" key="7">
    <source>
        <dbReference type="Proteomes" id="UP000176204"/>
    </source>
</evidence>
<dbReference type="FunFam" id="1.10.287.1080:FF:000003">
    <property type="entry name" value="Nucleoside triphosphate pyrophosphohydrolase"/>
    <property type="match status" value="1"/>
</dbReference>
<dbReference type="RefSeq" id="WP_083385495.1">
    <property type="nucleotide sequence ID" value="NZ_LT629973.1"/>
</dbReference>
<dbReference type="Pfam" id="PF03819">
    <property type="entry name" value="MazG"/>
    <property type="match status" value="2"/>
</dbReference>